<reference evidence="2" key="1">
    <citation type="journal article" date="2022" name="Mol. Ecol. Resour.">
        <title>The genomes of chicory, endive, great burdock and yacon provide insights into Asteraceae palaeo-polyploidization history and plant inulin production.</title>
        <authorList>
            <person name="Fan W."/>
            <person name="Wang S."/>
            <person name="Wang H."/>
            <person name="Wang A."/>
            <person name="Jiang F."/>
            <person name="Liu H."/>
            <person name="Zhao H."/>
            <person name="Xu D."/>
            <person name="Zhang Y."/>
        </authorList>
    </citation>
    <scope>NUCLEOTIDE SEQUENCE [LARGE SCALE GENOMIC DNA]</scope>
    <source>
        <strain evidence="2">cv. Yunnan</strain>
    </source>
</reference>
<proteinExistence type="predicted"/>
<evidence type="ECO:0000313" key="2">
    <source>
        <dbReference type="Proteomes" id="UP001056120"/>
    </source>
</evidence>
<reference evidence="1 2" key="2">
    <citation type="journal article" date="2022" name="Mol. Ecol. Resour.">
        <title>The genomes of chicory, endive, great burdock and yacon provide insights into Asteraceae paleo-polyploidization history and plant inulin production.</title>
        <authorList>
            <person name="Fan W."/>
            <person name="Wang S."/>
            <person name="Wang H."/>
            <person name="Wang A."/>
            <person name="Jiang F."/>
            <person name="Liu H."/>
            <person name="Zhao H."/>
            <person name="Xu D."/>
            <person name="Zhang Y."/>
        </authorList>
    </citation>
    <scope>NUCLEOTIDE SEQUENCE [LARGE SCALE GENOMIC DNA]</scope>
    <source>
        <strain evidence="2">cv. Yunnan</strain>
        <tissue evidence="1">Leaves</tissue>
    </source>
</reference>
<sequence>MTEEEEEEEEKRIDQEKKEIEIRRKEREDEEMVELKEAQERKTVILLREQQIQLYARQLDETRVHFNKEEEERESKRKEEAKFRITDSELAKEMREEWIEALISQGENADYLEKLSNKEIYRAFMGQQGQLAMKKKAEEEEKAK</sequence>
<organism evidence="1 2">
    <name type="scientific">Smallanthus sonchifolius</name>
    <dbReference type="NCBI Taxonomy" id="185202"/>
    <lineage>
        <taxon>Eukaryota</taxon>
        <taxon>Viridiplantae</taxon>
        <taxon>Streptophyta</taxon>
        <taxon>Embryophyta</taxon>
        <taxon>Tracheophyta</taxon>
        <taxon>Spermatophyta</taxon>
        <taxon>Magnoliopsida</taxon>
        <taxon>eudicotyledons</taxon>
        <taxon>Gunneridae</taxon>
        <taxon>Pentapetalae</taxon>
        <taxon>asterids</taxon>
        <taxon>campanulids</taxon>
        <taxon>Asterales</taxon>
        <taxon>Asteraceae</taxon>
        <taxon>Asteroideae</taxon>
        <taxon>Heliantheae alliance</taxon>
        <taxon>Millerieae</taxon>
        <taxon>Smallanthus</taxon>
    </lineage>
</organism>
<accession>A0ACB9GSN9</accession>
<keyword evidence="2" id="KW-1185">Reference proteome</keyword>
<evidence type="ECO:0000313" key="1">
    <source>
        <dbReference type="EMBL" id="KAI3786422.1"/>
    </source>
</evidence>
<comment type="caution">
    <text evidence="1">The sequence shown here is derived from an EMBL/GenBank/DDBJ whole genome shotgun (WGS) entry which is preliminary data.</text>
</comment>
<name>A0ACB9GSN9_9ASTR</name>
<protein>
    <submittedName>
        <fullName evidence="1">Uncharacterized protein</fullName>
    </submittedName>
</protein>
<gene>
    <name evidence="1" type="ORF">L1987_40087</name>
</gene>
<dbReference type="EMBL" id="CM042030">
    <property type="protein sequence ID" value="KAI3786422.1"/>
    <property type="molecule type" value="Genomic_DNA"/>
</dbReference>
<dbReference type="Proteomes" id="UP001056120">
    <property type="component" value="Linkage Group LG13"/>
</dbReference>